<sequence length="337" mass="39660">MQQNENKKKPQKNLKPLFYFFDFIICIIGAVSLYWLLKKIFVPNLDNFLYLLFIPLLLSIGWVIYRFFGKRSAIDVSQTLLAQKRYDELLFVELEAKNNAKKINKDEKPKTISNLSFTVTFFFFLILFLFSAVLSAVLFRVPKENKGLGFVLLIVSWIFTLILFIVSFILARKIKKAYLYAKDKVFINNKDTLTDKSYFLLTFENIVSQNKLKYAIDKKENSWNSWFTNEDFLFFENQADPYVNVTFKSNLSEKIKVLLQFIVGTKSINVTDNEISVVYNKNNVRYSELLVLLINSKDEINNIETNDYFFYSFLKSKHFDNSDILSLKNALPWQKQV</sequence>
<organism evidence="2 3">
    <name type="scientific">Metamycoplasma neophronis</name>
    <dbReference type="NCBI Taxonomy" id="872983"/>
    <lineage>
        <taxon>Bacteria</taxon>
        <taxon>Bacillati</taxon>
        <taxon>Mycoplasmatota</taxon>
        <taxon>Mycoplasmoidales</taxon>
        <taxon>Metamycoplasmataceae</taxon>
        <taxon>Metamycoplasma</taxon>
    </lineage>
</organism>
<keyword evidence="1" id="KW-1133">Transmembrane helix</keyword>
<keyword evidence="1" id="KW-0472">Membrane</keyword>
<reference evidence="2" key="1">
    <citation type="submission" date="2019-06" db="EMBL/GenBank/DDBJ databases">
        <title>Mycoplasma neophronis type strain whole genome sequence.</title>
        <authorList>
            <person name="Spergser J."/>
        </authorList>
    </citation>
    <scope>NUCLEOTIDE SEQUENCE [LARGE SCALE GENOMIC DNA]</scope>
    <source>
        <strain evidence="2">DSM 24097</strain>
    </source>
</reference>
<dbReference type="Proteomes" id="UP000316851">
    <property type="component" value="Unassembled WGS sequence"/>
</dbReference>
<evidence type="ECO:0000256" key="1">
    <source>
        <dbReference type="SAM" id="Phobius"/>
    </source>
</evidence>
<proteinExistence type="predicted"/>
<gene>
    <name evidence="2" type="ORF">FJR74_01790</name>
</gene>
<feature type="transmembrane region" description="Helical" evidence="1">
    <location>
        <begin position="48"/>
        <end position="68"/>
    </location>
</feature>
<evidence type="ECO:0000313" key="2">
    <source>
        <dbReference type="EMBL" id="TPR53876.1"/>
    </source>
</evidence>
<keyword evidence="1" id="KW-0812">Transmembrane</keyword>
<accession>A0ABY2YZR7</accession>
<keyword evidence="3" id="KW-1185">Reference proteome</keyword>
<dbReference type="RefSeq" id="WP_140914841.1">
    <property type="nucleotide sequence ID" value="NZ_VHHP01000004.1"/>
</dbReference>
<feature type="transmembrane region" description="Helical" evidence="1">
    <location>
        <begin position="17"/>
        <end position="36"/>
    </location>
</feature>
<evidence type="ECO:0000313" key="3">
    <source>
        <dbReference type="Proteomes" id="UP000316851"/>
    </source>
</evidence>
<dbReference type="EMBL" id="VHHP01000004">
    <property type="protein sequence ID" value="TPR53876.1"/>
    <property type="molecule type" value="Genomic_DNA"/>
</dbReference>
<feature type="transmembrane region" description="Helical" evidence="1">
    <location>
        <begin position="115"/>
        <end position="138"/>
    </location>
</feature>
<name>A0ABY2YZR7_9BACT</name>
<comment type="caution">
    <text evidence="2">The sequence shown here is derived from an EMBL/GenBank/DDBJ whole genome shotgun (WGS) entry which is preliminary data.</text>
</comment>
<protein>
    <submittedName>
        <fullName evidence="2">Uncharacterized protein</fullName>
    </submittedName>
</protein>
<feature type="transmembrane region" description="Helical" evidence="1">
    <location>
        <begin position="150"/>
        <end position="171"/>
    </location>
</feature>